<evidence type="ECO:0000259" key="2">
    <source>
        <dbReference type="PROSITE" id="PS50006"/>
    </source>
</evidence>
<gene>
    <name evidence="3" type="primary">embR_2</name>
    <name evidence="3" type="ORF">ENSA7_64280</name>
</gene>
<feature type="region of interest" description="Disordered" evidence="1">
    <location>
        <begin position="43"/>
        <end position="137"/>
    </location>
</feature>
<proteinExistence type="predicted"/>
<dbReference type="InterPro" id="IPR050923">
    <property type="entry name" value="Cell_Proc_Reg/RNA_Proc"/>
</dbReference>
<dbReference type="RefSeq" id="WP_106093275.1">
    <property type="nucleotide sequence ID" value="NZ_PVNL01000122.1"/>
</dbReference>
<accession>A0A2S9Y1R7</accession>
<reference evidence="3 4" key="1">
    <citation type="submission" date="2018-03" db="EMBL/GenBank/DDBJ databases">
        <title>Draft Genome Sequences of the Obligatory Marine Myxobacteria Enhygromyxa salina SWB007.</title>
        <authorList>
            <person name="Poehlein A."/>
            <person name="Moghaddam J.A."/>
            <person name="Harms H."/>
            <person name="Alanjari M."/>
            <person name="Koenig G.M."/>
            <person name="Daniel R."/>
            <person name="Schaeberle T.F."/>
        </authorList>
    </citation>
    <scope>NUCLEOTIDE SEQUENCE [LARGE SCALE GENOMIC DNA]</scope>
    <source>
        <strain evidence="3 4">SWB007</strain>
    </source>
</reference>
<feature type="compositionally biased region" description="Pro residues" evidence="1">
    <location>
        <begin position="87"/>
        <end position="99"/>
    </location>
</feature>
<feature type="domain" description="FHA" evidence="2">
    <location>
        <begin position="156"/>
        <end position="206"/>
    </location>
</feature>
<dbReference type="PANTHER" id="PTHR23308">
    <property type="entry name" value="NUCLEAR INHIBITOR OF PROTEIN PHOSPHATASE-1"/>
    <property type="match status" value="1"/>
</dbReference>
<dbReference type="InterPro" id="IPR008984">
    <property type="entry name" value="SMAD_FHA_dom_sf"/>
</dbReference>
<dbReference type="Pfam" id="PF00498">
    <property type="entry name" value="FHA"/>
    <property type="match status" value="1"/>
</dbReference>
<dbReference type="InterPro" id="IPR000253">
    <property type="entry name" value="FHA_dom"/>
</dbReference>
<dbReference type="EMBL" id="PVNL01000122">
    <property type="protein sequence ID" value="PRP99044.1"/>
    <property type="molecule type" value="Genomic_DNA"/>
</dbReference>
<protein>
    <submittedName>
        <fullName evidence="3">Transcriptional regulatory protein EmbR</fullName>
    </submittedName>
</protein>
<dbReference type="SMART" id="SM00240">
    <property type="entry name" value="FHA"/>
    <property type="match status" value="1"/>
</dbReference>
<comment type="caution">
    <text evidence="3">The sequence shown here is derived from an EMBL/GenBank/DDBJ whole genome shotgun (WGS) entry which is preliminary data.</text>
</comment>
<evidence type="ECO:0000256" key="1">
    <source>
        <dbReference type="SAM" id="MobiDB-lite"/>
    </source>
</evidence>
<dbReference type="SUPFAM" id="SSF49879">
    <property type="entry name" value="SMAD/FHA domain"/>
    <property type="match status" value="1"/>
</dbReference>
<dbReference type="Proteomes" id="UP000238823">
    <property type="component" value="Unassembled WGS sequence"/>
</dbReference>
<feature type="compositionally biased region" description="Low complexity" evidence="1">
    <location>
        <begin position="47"/>
        <end position="56"/>
    </location>
</feature>
<dbReference type="Gene3D" id="2.60.200.20">
    <property type="match status" value="1"/>
</dbReference>
<dbReference type="AlphaFoldDB" id="A0A2S9Y1R7"/>
<name>A0A2S9Y1R7_9BACT</name>
<sequence length="232" mass="25039">MNKTAHQFECRDDIWKRVEALAKRRGVSTDEIVQAALIQLFTRKKSPTAASEANTPAPAPPPGPPEPPGGRGAPPRPRSASAGRPTLPRPGSPARPSGPPSNAGTPGSGPSRLPPPGGRPSPPGTPPPSAASQPGEDRPLYLFFEGNWYTVDQEQFVIGRGSKFSDLPIKDANISRRHCAVVRRGGEYYIKDLGSTNGIEFAGERVDDHHVEEGNVYYLCDHELRFSFQAPY</sequence>
<evidence type="ECO:0000313" key="4">
    <source>
        <dbReference type="Proteomes" id="UP000238823"/>
    </source>
</evidence>
<organism evidence="3 4">
    <name type="scientific">Enhygromyxa salina</name>
    <dbReference type="NCBI Taxonomy" id="215803"/>
    <lineage>
        <taxon>Bacteria</taxon>
        <taxon>Pseudomonadati</taxon>
        <taxon>Myxococcota</taxon>
        <taxon>Polyangia</taxon>
        <taxon>Nannocystales</taxon>
        <taxon>Nannocystaceae</taxon>
        <taxon>Enhygromyxa</taxon>
    </lineage>
</organism>
<dbReference type="PROSITE" id="PS50006">
    <property type="entry name" value="FHA_DOMAIN"/>
    <property type="match status" value="1"/>
</dbReference>
<feature type="compositionally biased region" description="Low complexity" evidence="1">
    <location>
        <begin position="100"/>
        <end position="111"/>
    </location>
</feature>
<dbReference type="OrthoDB" id="4336084at2"/>
<feature type="compositionally biased region" description="Pro residues" evidence="1">
    <location>
        <begin position="57"/>
        <end position="68"/>
    </location>
</feature>
<feature type="compositionally biased region" description="Pro residues" evidence="1">
    <location>
        <begin position="112"/>
        <end position="129"/>
    </location>
</feature>
<evidence type="ECO:0000313" key="3">
    <source>
        <dbReference type="EMBL" id="PRP99044.1"/>
    </source>
</evidence>